<accession>A0A4U9Z9L2</accession>
<feature type="domain" description="Transposase IS204/IS1001/IS1096/IS1165 zinc-finger" evidence="2">
    <location>
        <begin position="43"/>
        <end position="92"/>
    </location>
</feature>
<reference evidence="3 4" key="1">
    <citation type="submission" date="2019-05" db="EMBL/GenBank/DDBJ databases">
        <authorList>
            <consortium name="Pathogen Informatics"/>
        </authorList>
    </citation>
    <scope>NUCLEOTIDE SEQUENCE [LARGE SCALE GENOMIC DNA]</scope>
    <source>
        <strain evidence="3 4">NCTC11189</strain>
    </source>
</reference>
<dbReference type="Pfam" id="PF01610">
    <property type="entry name" value="DDE_Tnp_ISL3"/>
    <property type="match status" value="1"/>
</dbReference>
<feature type="domain" description="Transposase IS204/IS1001/IS1096/IS1165 DDE" evidence="1">
    <location>
        <begin position="165"/>
        <end position="305"/>
    </location>
</feature>
<evidence type="ECO:0000259" key="2">
    <source>
        <dbReference type="Pfam" id="PF14690"/>
    </source>
</evidence>
<dbReference type="InterPro" id="IPR002560">
    <property type="entry name" value="Transposase_DDE"/>
</dbReference>
<dbReference type="NCBIfam" id="NF033550">
    <property type="entry name" value="transpos_ISL3"/>
    <property type="match status" value="1"/>
</dbReference>
<evidence type="ECO:0000313" key="4">
    <source>
        <dbReference type="Proteomes" id="UP000387692"/>
    </source>
</evidence>
<name>A0A4U9Z9L2_STRMT</name>
<evidence type="ECO:0000313" key="3">
    <source>
        <dbReference type="EMBL" id="VTS36562.1"/>
    </source>
</evidence>
<evidence type="ECO:0000259" key="1">
    <source>
        <dbReference type="Pfam" id="PF01610"/>
    </source>
</evidence>
<dbReference type="EMBL" id="CABEHV010000004">
    <property type="protein sequence ID" value="VTS36562.1"/>
    <property type="molecule type" value="Genomic_DNA"/>
</dbReference>
<dbReference type="PANTHER" id="PTHR33498:SF1">
    <property type="entry name" value="TRANSPOSASE FOR INSERTION SEQUENCE ELEMENT IS1557"/>
    <property type="match status" value="1"/>
</dbReference>
<dbReference type="InterPro" id="IPR047951">
    <property type="entry name" value="Transpos_ISL3"/>
</dbReference>
<sequence>MNNILEATLQIKDKNIIWDNNVQEKILKNRKSLFYSATYTHKPEFCAVCGCVSQNNNIVKNGTKTSRITLCSVSGLPAYLNLRNQRFLCRECGSSFTADTSRIVEKYCHISKRLKNEIKTKISETVSETYIAKETNVSIHTVRRIIYDTARLLTIKPLHDLPEHLCFDEFKSVKSSDCNMSFIIFDSTTHKLVDVVRDRKSYSLKQYFYRFEPKTRLKVKTISIDMYLPYIQLIKEMFPNAKIIIDPFHIVQALNRELNRTRVRIMNQHRYKNPKLYRKLKYYWKLILKNSNELQNYKYNRYKLFESFITSKGIVDYILEKIHLLKMIMRLYIHFVNVYRIEII</sequence>
<dbReference type="PANTHER" id="PTHR33498">
    <property type="entry name" value="TRANSPOSASE FOR INSERTION SEQUENCE ELEMENT IS1557"/>
    <property type="match status" value="1"/>
</dbReference>
<gene>
    <name evidence="3" type="ORF">NCTC11189_01310</name>
</gene>
<dbReference type="InterPro" id="IPR029261">
    <property type="entry name" value="Transposase_Znf"/>
</dbReference>
<organism evidence="3 4">
    <name type="scientific">Streptococcus mitis</name>
    <dbReference type="NCBI Taxonomy" id="28037"/>
    <lineage>
        <taxon>Bacteria</taxon>
        <taxon>Bacillati</taxon>
        <taxon>Bacillota</taxon>
        <taxon>Bacilli</taxon>
        <taxon>Lactobacillales</taxon>
        <taxon>Streptococcaceae</taxon>
        <taxon>Streptococcus</taxon>
        <taxon>Streptococcus mitis group</taxon>
    </lineage>
</organism>
<protein>
    <submittedName>
        <fullName evidence="3">Transposase, ISSmi5</fullName>
    </submittedName>
</protein>
<proteinExistence type="predicted"/>
<dbReference type="Proteomes" id="UP000387692">
    <property type="component" value="Unassembled WGS sequence"/>
</dbReference>
<dbReference type="AlphaFoldDB" id="A0A4U9Z9L2"/>
<dbReference type="Pfam" id="PF14690">
    <property type="entry name" value="Zn_ribbon_ISL3"/>
    <property type="match status" value="1"/>
</dbReference>